<gene>
    <name evidence="1" type="primary">BnaA01g24610D</name>
    <name evidence="1" type="ORF">GSBRNA2T00056257001</name>
</gene>
<dbReference type="PaxDb" id="3708-A0A078H9S1"/>
<evidence type="ECO:0000313" key="2">
    <source>
        <dbReference type="Proteomes" id="UP000028999"/>
    </source>
</evidence>
<reference evidence="1 2" key="1">
    <citation type="journal article" date="2014" name="Science">
        <title>Plant genetics. Early allopolyploid evolution in the post-Neolithic Brassica napus oilseed genome.</title>
        <authorList>
            <person name="Chalhoub B."/>
            <person name="Denoeud F."/>
            <person name="Liu S."/>
            <person name="Parkin I.A."/>
            <person name="Tang H."/>
            <person name="Wang X."/>
            <person name="Chiquet J."/>
            <person name="Belcram H."/>
            <person name="Tong C."/>
            <person name="Samans B."/>
            <person name="Correa M."/>
            <person name="Da Silva C."/>
            <person name="Just J."/>
            <person name="Falentin C."/>
            <person name="Koh C.S."/>
            <person name="Le Clainche I."/>
            <person name="Bernard M."/>
            <person name="Bento P."/>
            <person name="Noel B."/>
            <person name="Labadie K."/>
            <person name="Alberti A."/>
            <person name="Charles M."/>
            <person name="Arnaud D."/>
            <person name="Guo H."/>
            <person name="Daviaud C."/>
            <person name="Alamery S."/>
            <person name="Jabbari K."/>
            <person name="Zhao M."/>
            <person name="Edger P.P."/>
            <person name="Chelaifa H."/>
            <person name="Tack D."/>
            <person name="Lassalle G."/>
            <person name="Mestiri I."/>
            <person name="Schnel N."/>
            <person name="Le Paslier M.C."/>
            <person name="Fan G."/>
            <person name="Renault V."/>
            <person name="Bayer P.E."/>
            <person name="Golicz A.A."/>
            <person name="Manoli S."/>
            <person name="Lee T.H."/>
            <person name="Thi V.H."/>
            <person name="Chalabi S."/>
            <person name="Hu Q."/>
            <person name="Fan C."/>
            <person name="Tollenaere R."/>
            <person name="Lu Y."/>
            <person name="Battail C."/>
            <person name="Shen J."/>
            <person name="Sidebottom C.H."/>
            <person name="Wang X."/>
            <person name="Canaguier A."/>
            <person name="Chauveau A."/>
            <person name="Berard A."/>
            <person name="Deniot G."/>
            <person name="Guan M."/>
            <person name="Liu Z."/>
            <person name="Sun F."/>
            <person name="Lim Y.P."/>
            <person name="Lyons E."/>
            <person name="Town C.D."/>
            <person name="Bancroft I."/>
            <person name="Wang X."/>
            <person name="Meng J."/>
            <person name="Ma J."/>
            <person name="Pires J.C."/>
            <person name="King G.J."/>
            <person name="Brunel D."/>
            <person name="Delourme R."/>
            <person name="Renard M."/>
            <person name="Aury J.M."/>
            <person name="Adams K.L."/>
            <person name="Batley J."/>
            <person name="Snowdon R.J."/>
            <person name="Tost J."/>
            <person name="Edwards D."/>
            <person name="Zhou Y."/>
            <person name="Hua W."/>
            <person name="Sharpe A.G."/>
            <person name="Paterson A.H."/>
            <person name="Guan C."/>
            <person name="Wincker P."/>
        </authorList>
    </citation>
    <scope>NUCLEOTIDE SEQUENCE [LARGE SCALE GENOMIC DNA]</scope>
    <source>
        <strain evidence="2">cv. Darmor-bzh</strain>
    </source>
</reference>
<dbReference type="STRING" id="3708.A0A078H9S1"/>
<name>A0A078H9S1_BRANA</name>
<proteinExistence type="predicted"/>
<keyword evidence="2" id="KW-1185">Reference proteome</keyword>
<evidence type="ECO:0000313" key="1">
    <source>
        <dbReference type="EMBL" id="CDY34244.1"/>
    </source>
</evidence>
<protein>
    <submittedName>
        <fullName evidence="1">BnaA01g24610D protein</fullName>
    </submittedName>
</protein>
<sequence>MAVDQSFEIFPAVVRIQAVMENIASQKVLEKVGLKRRVCLKSMVFAKESLEICFCIVLLSMISNIIIKGK</sequence>
<accession>A0A078H9S1</accession>
<dbReference type="Gramene" id="CDY34244">
    <property type="protein sequence ID" value="CDY34244"/>
    <property type="gene ID" value="GSBRNA2T00056257001"/>
</dbReference>
<dbReference type="Proteomes" id="UP000028999">
    <property type="component" value="Unassembled WGS sequence"/>
</dbReference>
<organism evidence="1 2">
    <name type="scientific">Brassica napus</name>
    <name type="common">Rape</name>
    <dbReference type="NCBI Taxonomy" id="3708"/>
    <lineage>
        <taxon>Eukaryota</taxon>
        <taxon>Viridiplantae</taxon>
        <taxon>Streptophyta</taxon>
        <taxon>Embryophyta</taxon>
        <taxon>Tracheophyta</taxon>
        <taxon>Spermatophyta</taxon>
        <taxon>Magnoliopsida</taxon>
        <taxon>eudicotyledons</taxon>
        <taxon>Gunneridae</taxon>
        <taxon>Pentapetalae</taxon>
        <taxon>rosids</taxon>
        <taxon>malvids</taxon>
        <taxon>Brassicales</taxon>
        <taxon>Brassicaceae</taxon>
        <taxon>Brassiceae</taxon>
        <taxon>Brassica</taxon>
    </lineage>
</organism>
<dbReference type="EMBL" id="LK032331">
    <property type="protein sequence ID" value="CDY34244.1"/>
    <property type="molecule type" value="Genomic_DNA"/>
</dbReference>
<dbReference type="AlphaFoldDB" id="A0A078H9S1"/>